<feature type="region of interest" description="Disordered" evidence="1">
    <location>
        <begin position="145"/>
        <end position="189"/>
    </location>
</feature>
<dbReference type="InParanoid" id="A0A7R8UB31"/>
<evidence type="ECO:0000256" key="1">
    <source>
        <dbReference type="SAM" id="MobiDB-lite"/>
    </source>
</evidence>
<dbReference type="EMBL" id="LR899009">
    <property type="protein sequence ID" value="CAD7077489.1"/>
    <property type="molecule type" value="Genomic_DNA"/>
</dbReference>
<dbReference type="AlphaFoldDB" id="A0A7R8UB31"/>
<keyword evidence="3" id="KW-1185">Reference proteome</keyword>
<gene>
    <name evidence="2" type="ORF">HERILL_LOCUS833</name>
</gene>
<evidence type="ECO:0000313" key="3">
    <source>
        <dbReference type="Proteomes" id="UP000594454"/>
    </source>
</evidence>
<feature type="compositionally biased region" description="Polar residues" evidence="1">
    <location>
        <begin position="158"/>
        <end position="170"/>
    </location>
</feature>
<evidence type="ECO:0000313" key="2">
    <source>
        <dbReference type="EMBL" id="CAD7077489.1"/>
    </source>
</evidence>
<dbReference type="Proteomes" id="UP000594454">
    <property type="component" value="Chromosome 1"/>
</dbReference>
<name>A0A7R8UB31_HERIL</name>
<proteinExistence type="predicted"/>
<accession>A0A7R8UB31</accession>
<sequence>MKDLPPKVLPMFRIDVLPGDLIRIEAEGYTSEIFKPYIQNGKIHVFNLVPCKENPAPKVAVRGRKILNEISNYNGKKIQVIEDIRLNISATSSDGGNKENCGITPVKRVAWKETFGEAKSKVQIQAAGSTPLLGPNVKVIRLHRKPTSNTPKKAGKLASSSSPANNTRKAVSSPVVYSRHAKRSAPPGTITKWRKCITPQKTYSRFAQSAKRVGISPGVIRRHSMLLHRSKCSRFSKTPGFYGDALVQLKRVPAIIDQKTKLSPRRFKQQLCDWSDLTRTDADEVVPKTKAGYKSSRNPFHLLTHTTRIHCYSERLQQMFRKCCIQKYAATDRGFSRFVEPLEPLQNEIRPNIRRQLLPDILSTDDSDS</sequence>
<dbReference type="OrthoDB" id="8058746at2759"/>
<organism evidence="2 3">
    <name type="scientific">Hermetia illucens</name>
    <name type="common">Black soldier fly</name>
    <dbReference type="NCBI Taxonomy" id="343691"/>
    <lineage>
        <taxon>Eukaryota</taxon>
        <taxon>Metazoa</taxon>
        <taxon>Ecdysozoa</taxon>
        <taxon>Arthropoda</taxon>
        <taxon>Hexapoda</taxon>
        <taxon>Insecta</taxon>
        <taxon>Pterygota</taxon>
        <taxon>Neoptera</taxon>
        <taxon>Endopterygota</taxon>
        <taxon>Diptera</taxon>
        <taxon>Brachycera</taxon>
        <taxon>Stratiomyomorpha</taxon>
        <taxon>Stratiomyidae</taxon>
        <taxon>Hermetiinae</taxon>
        <taxon>Hermetia</taxon>
    </lineage>
</organism>
<reference evidence="2 3" key="1">
    <citation type="submission" date="2020-11" db="EMBL/GenBank/DDBJ databases">
        <authorList>
            <person name="Wallbank WR R."/>
            <person name="Pardo Diaz C."/>
            <person name="Kozak K."/>
            <person name="Martin S."/>
            <person name="Jiggins C."/>
            <person name="Moest M."/>
            <person name="Warren A I."/>
            <person name="Generalovic N T."/>
            <person name="Byers J.R.P. K."/>
            <person name="Montejo-Kovacevich G."/>
            <person name="Yen C E."/>
        </authorList>
    </citation>
    <scope>NUCLEOTIDE SEQUENCE [LARGE SCALE GENOMIC DNA]</scope>
</reference>
<protein>
    <submittedName>
        <fullName evidence="2">Uncharacterized protein</fullName>
    </submittedName>
</protein>